<protein>
    <submittedName>
        <fullName evidence="1">Uncharacterized protein</fullName>
    </submittedName>
</protein>
<gene>
    <name evidence="1" type="ORF">AVDCRST_MAG84-1663</name>
</gene>
<name>A0A6J4LAC5_9CYAN</name>
<reference evidence="1" key="1">
    <citation type="submission" date="2020-02" db="EMBL/GenBank/DDBJ databases">
        <authorList>
            <person name="Meier V. D."/>
        </authorList>
    </citation>
    <scope>NUCLEOTIDE SEQUENCE</scope>
    <source>
        <strain evidence="1">AVDCRST_MAG84</strain>
    </source>
</reference>
<dbReference type="AlphaFoldDB" id="A0A6J4LAC5"/>
<organism evidence="1">
    <name type="scientific">uncultured Microcoleus sp</name>
    <dbReference type="NCBI Taxonomy" id="259945"/>
    <lineage>
        <taxon>Bacteria</taxon>
        <taxon>Bacillati</taxon>
        <taxon>Cyanobacteriota</taxon>
        <taxon>Cyanophyceae</taxon>
        <taxon>Oscillatoriophycideae</taxon>
        <taxon>Oscillatoriales</taxon>
        <taxon>Microcoleaceae</taxon>
        <taxon>Microcoleus</taxon>
        <taxon>environmental samples</taxon>
    </lineage>
</organism>
<dbReference type="EMBL" id="CADCTZ010000268">
    <property type="protein sequence ID" value="CAA9327102.1"/>
    <property type="molecule type" value="Genomic_DNA"/>
</dbReference>
<accession>A0A6J4LAC5</accession>
<sequence>MTRHRLAAGCLPTATGIELLYLVQFITTIGQEKAHRITEPEF</sequence>
<proteinExistence type="predicted"/>
<evidence type="ECO:0000313" key="1">
    <source>
        <dbReference type="EMBL" id="CAA9327102.1"/>
    </source>
</evidence>